<evidence type="ECO:0000256" key="5">
    <source>
        <dbReference type="ARBA" id="ARBA00022485"/>
    </source>
</evidence>
<dbReference type="InterPro" id="IPR001989">
    <property type="entry name" value="Radical_activat_CS"/>
</dbReference>
<organism evidence="13 14">
    <name type="scientific">Candidatus Borkfalkia avicola</name>
    <dbReference type="NCBI Taxonomy" id="2838503"/>
    <lineage>
        <taxon>Bacteria</taxon>
        <taxon>Bacillati</taxon>
        <taxon>Bacillota</taxon>
        <taxon>Clostridia</taxon>
        <taxon>Christensenellales</taxon>
        <taxon>Christensenellaceae</taxon>
        <taxon>Candidatus Borkfalkia</taxon>
    </lineage>
</organism>
<evidence type="ECO:0000256" key="8">
    <source>
        <dbReference type="ARBA" id="ARBA00023002"/>
    </source>
</evidence>
<comment type="similarity">
    <text evidence="3 12">Belongs to the organic radical-activating enzymes family.</text>
</comment>
<keyword evidence="5" id="KW-0004">4Fe-4S</keyword>
<keyword evidence="9" id="KW-0408">Iron</keyword>
<gene>
    <name evidence="13" type="ORF">H9726_02545</name>
</gene>
<dbReference type="EMBL" id="DXCF01000013">
    <property type="protein sequence ID" value="HIZ09347.1"/>
    <property type="molecule type" value="Genomic_DNA"/>
</dbReference>
<dbReference type="GO" id="GO:0004748">
    <property type="term" value="F:ribonucleoside-diphosphate reductase activity, thioredoxin disulfide as acceptor"/>
    <property type="evidence" value="ECO:0007669"/>
    <property type="project" value="TreeGrafter"/>
</dbReference>
<dbReference type="SFLD" id="SFLDG01066">
    <property type="entry name" value="organic_radical-activating_enz"/>
    <property type="match status" value="1"/>
</dbReference>
<evidence type="ECO:0000256" key="3">
    <source>
        <dbReference type="ARBA" id="ARBA00009777"/>
    </source>
</evidence>
<reference evidence="13" key="2">
    <citation type="submission" date="2021-04" db="EMBL/GenBank/DDBJ databases">
        <authorList>
            <person name="Gilroy R."/>
        </authorList>
    </citation>
    <scope>NUCLEOTIDE SEQUENCE</scope>
    <source>
        <strain evidence="13">CHK192-19661</strain>
    </source>
</reference>
<comment type="catalytic activity">
    <reaction evidence="11">
        <text>glycyl-[protein] + reduced [flavodoxin] + S-adenosyl-L-methionine = glycin-2-yl radical-[protein] + semiquinone [flavodoxin] + 5'-deoxyadenosine + L-methionine + H(+)</text>
        <dbReference type="Rhea" id="RHEA:61976"/>
        <dbReference type="Rhea" id="RHEA-COMP:10622"/>
        <dbReference type="Rhea" id="RHEA-COMP:14480"/>
        <dbReference type="Rhea" id="RHEA-COMP:15993"/>
        <dbReference type="Rhea" id="RHEA-COMP:15994"/>
        <dbReference type="ChEBI" id="CHEBI:15378"/>
        <dbReference type="ChEBI" id="CHEBI:17319"/>
        <dbReference type="ChEBI" id="CHEBI:29947"/>
        <dbReference type="ChEBI" id="CHEBI:32722"/>
        <dbReference type="ChEBI" id="CHEBI:57618"/>
        <dbReference type="ChEBI" id="CHEBI:57844"/>
        <dbReference type="ChEBI" id="CHEBI:59789"/>
        <dbReference type="ChEBI" id="CHEBI:140311"/>
    </reaction>
</comment>
<keyword evidence="10" id="KW-0411">Iron-sulfur</keyword>
<dbReference type="AlphaFoldDB" id="A0A9D2D639"/>
<proteinExistence type="inferred from homology"/>
<evidence type="ECO:0000256" key="4">
    <source>
        <dbReference type="ARBA" id="ARBA00014281"/>
    </source>
</evidence>
<dbReference type="InterPro" id="IPR007197">
    <property type="entry name" value="rSAM"/>
</dbReference>
<evidence type="ECO:0000256" key="6">
    <source>
        <dbReference type="ARBA" id="ARBA00022691"/>
    </source>
</evidence>
<evidence type="ECO:0000256" key="12">
    <source>
        <dbReference type="PIRNR" id="PIRNR000368"/>
    </source>
</evidence>
<dbReference type="SFLD" id="SFLDF00299">
    <property type="entry name" value="anaerobic_ribonucleoside-triph"/>
    <property type="match status" value="1"/>
</dbReference>
<comment type="function">
    <text evidence="2 12">Activation of anaerobic ribonucleoside-triphosphate reductase under anaerobic conditions by generation of an organic free radical, using S-adenosylmethionine and reduced flavodoxin as cosubstrates to produce 5'-deoxy-adenosine.</text>
</comment>
<dbReference type="GO" id="GO:0043365">
    <property type="term" value="F:[formate-C-acetyltransferase]-activating enzyme activity"/>
    <property type="evidence" value="ECO:0007669"/>
    <property type="project" value="InterPro"/>
</dbReference>
<comment type="cofactor">
    <cofactor evidence="1">
        <name>[4Fe-4S] cluster</name>
        <dbReference type="ChEBI" id="CHEBI:49883"/>
    </cofactor>
</comment>
<accession>A0A9D2D639</accession>
<dbReference type="InterPro" id="IPR012837">
    <property type="entry name" value="NrdG"/>
</dbReference>
<dbReference type="PIRSF" id="PIRSF000368">
    <property type="entry name" value="NrdG"/>
    <property type="match status" value="1"/>
</dbReference>
<dbReference type="SUPFAM" id="SSF102114">
    <property type="entry name" value="Radical SAM enzymes"/>
    <property type="match status" value="1"/>
</dbReference>
<dbReference type="EC" id="1.97.1.-" evidence="12"/>
<evidence type="ECO:0000256" key="1">
    <source>
        <dbReference type="ARBA" id="ARBA00001966"/>
    </source>
</evidence>
<dbReference type="InterPro" id="IPR058240">
    <property type="entry name" value="rSAM_sf"/>
</dbReference>
<dbReference type="InterPro" id="IPR013785">
    <property type="entry name" value="Aldolase_TIM"/>
</dbReference>
<evidence type="ECO:0000256" key="11">
    <source>
        <dbReference type="ARBA" id="ARBA00047365"/>
    </source>
</evidence>
<dbReference type="GO" id="GO:0051539">
    <property type="term" value="F:4 iron, 4 sulfur cluster binding"/>
    <property type="evidence" value="ECO:0007669"/>
    <property type="project" value="UniProtKB-KW"/>
</dbReference>
<dbReference type="Proteomes" id="UP000824025">
    <property type="component" value="Unassembled WGS sequence"/>
</dbReference>
<keyword evidence="6" id="KW-0949">S-adenosyl-L-methionine</keyword>
<dbReference type="PANTHER" id="PTHR30352:SF2">
    <property type="entry name" value="ANAEROBIC RIBONUCLEOSIDE-TRIPHOSPHATE REDUCTASE-ACTIVATING PROTEIN"/>
    <property type="match status" value="1"/>
</dbReference>
<protein>
    <recommendedName>
        <fullName evidence="4 12">Anaerobic ribonucleoside-triphosphate reductase-activating protein</fullName>
        <ecNumber evidence="12">1.97.1.-</ecNumber>
    </recommendedName>
</protein>
<dbReference type="CDD" id="cd01335">
    <property type="entry name" value="Radical_SAM"/>
    <property type="match status" value="1"/>
</dbReference>
<evidence type="ECO:0000313" key="14">
    <source>
        <dbReference type="Proteomes" id="UP000824025"/>
    </source>
</evidence>
<dbReference type="PROSITE" id="PS01087">
    <property type="entry name" value="RADICAL_ACTIVATING"/>
    <property type="match status" value="1"/>
</dbReference>
<dbReference type="InterPro" id="IPR034457">
    <property type="entry name" value="Organic_radical-activating"/>
</dbReference>
<evidence type="ECO:0000256" key="9">
    <source>
        <dbReference type="ARBA" id="ARBA00023004"/>
    </source>
</evidence>
<dbReference type="SFLD" id="SFLDG01063">
    <property type="entry name" value="activating_enzymes__group_1"/>
    <property type="match status" value="1"/>
</dbReference>
<evidence type="ECO:0000313" key="13">
    <source>
        <dbReference type="EMBL" id="HIZ09347.1"/>
    </source>
</evidence>
<keyword evidence="7" id="KW-0479">Metal-binding</keyword>
<evidence type="ECO:0000256" key="2">
    <source>
        <dbReference type="ARBA" id="ARBA00003852"/>
    </source>
</evidence>
<evidence type="ECO:0000256" key="10">
    <source>
        <dbReference type="ARBA" id="ARBA00023014"/>
    </source>
</evidence>
<dbReference type="PANTHER" id="PTHR30352">
    <property type="entry name" value="PYRUVATE FORMATE-LYASE-ACTIVATING ENZYME"/>
    <property type="match status" value="1"/>
</dbReference>
<dbReference type="Pfam" id="PF13353">
    <property type="entry name" value="Fer4_12"/>
    <property type="match status" value="1"/>
</dbReference>
<evidence type="ECO:0000256" key="7">
    <source>
        <dbReference type="ARBA" id="ARBA00022723"/>
    </source>
</evidence>
<dbReference type="GO" id="GO:0046872">
    <property type="term" value="F:metal ion binding"/>
    <property type="evidence" value="ECO:0007669"/>
    <property type="project" value="UniProtKB-KW"/>
</dbReference>
<comment type="caution">
    <text evidence="13">The sequence shown here is derived from an EMBL/GenBank/DDBJ whole genome shotgun (WGS) entry which is preliminary data.</text>
</comment>
<name>A0A9D2D639_9FIRM</name>
<reference evidence="13" key="1">
    <citation type="journal article" date="2021" name="PeerJ">
        <title>Extensive microbial diversity within the chicken gut microbiome revealed by metagenomics and culture.</title>
        <authorList>
            <person name="Gilroy R."/>
            <person name="Ravi A."/>
            <person name="Getino M."/>
            <person name="Pursley I."/>
            <person name="Horton D.L."/>
            <person name="Alikhan N.F."/>
            <person name="Baker D."/>
            <person name="Gharbi K."/>
            <person name="Hall N."/>
            <person name="Watson M."/>
            <person name="Adriaenssens E.M."/>
            <person name="Foster-Nyarko E."/>
            <person name="Jarju S."/>
            <person name="Secka A."/>
            <person name="Antonio M."/>
            <person name="Oren A."/>
            <person name="Chaudhuri R.R."/>
            <person name="La Ragione R."/>
            <person name="Hildebrand F."/>
            <person name="Pallen M.J."/>
        </authorList>
    </citation>
    <scope>NUCLEOTIDE SEQUENCE</scope>
    <source>
        <strain evidence="13">CHK192-19661</strain>
    </source>
</reference>
<dbReference type="SFLD" id="SFLDS00029">
    <property type="entry name" value="Radical_SAM"/>
    <property type="match status" value="1"/>
</dbReference>
<keyword evidence="8 12" id="KW-0560">Oxidoreductase</keyword>
<dbReference type="Gene3D" id="3.20.20.70">
    <property type="entry name" value="Aldolase class I"/>
    <property type="match status" value="1"/>
</dbReference>
<sequence length="160" mass="18028">MIDTMKQKSQSQIIYINSIMKNPSLCDGIGYRTVLFLQGCDLHCSGCHNKETWDIAKGIRITVAELADTLRQSCFNKELTISGGEPLMQANAVYELITLLSDFDICLYTGHDISEVPQKLLDKIHYLKYGPYVEKLKTTTMPFIGSSNQVFMEINHAVSK</sequence>